<keyword evidence="6" id="KW-0067">ATP-binding</keyword>
<evidence type="ECO:0000256" key="3">
    <source>
        <dbReference type="ARBA" id="ARBA00022737"/>
    </source>
</evidence>
<dbReference type="Pfam" id="PF13855">
    <property type="entry name" value="LRR_8"/>
    <property type="match status" value="1"/>
</dbReference>
<dbReference type="Gene3D" id="3.80.10.10">
    <property type="entry name" value="Ribonuclease Inhibitor"/>
    <property type="match status" value="1"/>
</dbReference>
<evidence type="ECO:0008006" key="11">
    <source>
        <dbReference type="Google" id="ProtNLM"/>
    </source>
</evidence>
<keyword evidence="2" id="KW-0433">Leucine-rich repeat</keyword>
<dbReference type="SUPFAM" id="SSF52540">
    <property type="entry name" value="P-loop containing nucleoside triphosphate hydrolases"/>
    <property type="match status" value="1"/>
</dbReference>
<keyword evidence="3" id="KW-0677">Repeat</keyword>
<dbReference type="InterPro" id="IPR050905">
    <property type="entry name" value="Plant_NBS-LRR"/>
</dbReference>
<evidence type="ECO:0000256" key="4">
    <source>
        <dbReference type="ARBA" id="ARBA00022741"/>
    </source>
</evidence>
<evidence type="ECO:0000256" key="6">
    <source>
        <dbReference type="ARBA" id="ARBA00022840"/>
    </source>
</evidence>
<dbReference type="Proteomes" id="UP001472677">
    <property type="component" value="Unassembled WGS sequence"/>
</dbReference>
<dbReference type="Pfam" id="PF23559">
    <property type="entry name" value="WHD_DRP"/>
    <property type="match status" value="1"/>
</dbReference>
<dbReference type="Pfam" id="PF00931">
    <property type="entry name" value="NB-ARC"/>
    <property type="match status" value="1"/>
</dbReference>
<dbReference type="Gene3D" id="1.10.10.10">
    <property type="entry name" value="Winged helix-like DNA-binding domain superfamily/Winged helix DNA-binding domain"/>
    <property type="match status" value="1"/>
</dbReference>
<dbReference type="InterPro" id="IPR027417">
    <property type="entry name" value="P-loop_NTPase"/>
</dbReference>
<sequence length="707" mass="79843">MGNCFPVQFIFENILNPSREFIVGRANYVWKLEETLDALSADLEELEAQRSDVGWKFGVAEQGQQRPLEQVRQWLSAADTMITEAKQLLAVRSEETDNLCLGGCVSKHCLSTYKFGEKVAKMLQAIKDHKSKGVFDKFAVPLPVAPAPVVAIRRPGERPVALDSTIDQVWSCIMGKDAGIIGLYGIGGVGKTTVLTQINNRFCTTQNGFDVVIWVTVSRDYTDGKIQDEIGGVIGFSNESWKSKSVNQKALDIHGDLFKKRFVVLLDDLWGRVDLEKVGIPKPSQENGSKLIFTTRLLEVCGEMEARKKIRVECLKPEEAWNLFQDKVGEETLNSHPDIPKLAEQVAKECGGLPLALITIGRAMACKTTLGEWEFAIEKLRQSALPKMEDEVFPLLKFSYDNLSNTVKRCLLYCCLYPEDYNIPIRRLVEYWFCEGLLNEYKEISAAKMQGDHIVNSLLSACLLERGGEEHVKMHDVIRDMGLWIACKLEAKKEDAFFVKARAQLFKVPDVKAWESSKRMSVTENKIYILEEKPNCPNLRTLFLSQNMLEMISDGFFNSIPRLTVLNLSWNGGLEALPKGISQLSSLRCLDLTGTSITELPIELKSLTKLKMLELSLTKNLRKIPPRLISSFSELQIFRMVNPSRTDYPKEDNVLDGYNNEKLMEELSSLKYLNIVRIPSREAKIGAQSLDGRMKPLDKLFCPMETQ</sequence>
<organism evidence="9 10">
    <name type="scientific">Hibiscus sabdariffa</name>
    <name type="common">roselle</name>
    <dbReference type="NCBI Taxonomy" id="183260"/>
    <lineage>
        <taxon>Eukaryota</taxon>
        <taxon>Viridiplantae</taxon>
        <taxon>Streptophyta</taxon>
        <taxon>Embryophyta</taxon>
        <taxon>Tracheophyta</taxon>
        <taxon>Spermatophyta</taxon>
        <taxon>Magnoliopsida</taxon>
        <taxon>eudicotyledons</taxon>
        <taxon>Gunneridae</taxon>
        <taxon>Pentapetalae</taxon>
        <taxon>rosids</taxon>
        <taxon>malvids</taxon>
        <taxon>Malvales</taxon>
        <taxon>Malvaceae</taxon>
        <taxon>Malvoideae</taxon>
        <taxon>Hibiscus</taxon>
    </lineage>
</organism>
<dbReference type="SUPFAM" id="SSF52058">
    <property type="entry name" value="L domain-like"/>
    <property type="match status" value="1"/>
</dbReference>
<evidence type="ECO:0000313" key="10">
    <source>
        <dbReference type="Proteomes" id="UP001472677"/>
    </source>
</evidence>
<evidence type="ECO:0000256" key="1">
    <source>
        <dbReference type="ARBA" id="ARBA00008894"/>
    </source>
</evidence>
<feature type="domain" description="NB-ARC" evidence="7">
    <location>
        <begin position="164"/>
        <end position="333"/>
    </location>
</feature>
<dbReference type="PANTHER" id="PTHR33463:SF220">
    <property type="entry name" value="NB-ARC DOMAIN-CONTAINING PROTEIN"/>
    <property type="match status" value="1"/>
</dbReference>
<dbReference type="PANTHER" id="PTHR33463">
    <property type="entry name" value="NB-ARC DOMAIN-CONTAINING PROTEIN-RELATED"/>
    <property type="match status" value="1"/>
</dbReference>
<dbReference type="Gene3D" id="1.10.8.430">
    <property type="entry name" value="Helical domain of apoptotic protease-activating factors"/>
    <property type="match status" value="1"/>
</dbReference>
<evidence type="ECO:0000256" key="5">
    <source>
        <dbReference type="ARBA" id="ARBA00022821"/>
    </source>
</evidence>
<comment type="caution">
    <text evidence="9">The sequence shown here is derived from an EMBL/GenBank/DDBJ whole genome shotgun (WGS) entry which is preliminary data.</text>
</comment>
<keyword evidence="5" id="KW-0611">Plant defense</keyword>
<evidence type="ECO:0000259" key="7">
    <source>
        <dbReference type="Pfam" id="PF00931"/>
    </source>
</evidence>
<dbReference type="Gene3D" id="3.40.50.300">
    <property type="entry name" value="P-loop containing nucleotide triphosphate hydrolases"/>
    <property type="match status" value="1"/>
</dbReference>
<gene>
    <name evidence="9" type="ORF">V6N12_063537</name>
</gene>
<name>A0ABR2FC13_9ROSI</name>
<dbReference type="InterPro" id="IPR032675">
    <property type="entry name" value="LRR_dom_sf"/>
</dbReference>
<evidence type="ECO:0000313" key="9">
    <source>
        <dbReference type="EMBL" id="KAK8575886.1"/>
    </source>
</evidence>
<dbReference type="InterPro" id="IPR036388">
    <property type="entry name" value="WH-like_DNA-bd_sf"/>
</dbReference>
<dbReference type="PRINTS" id="PR00364">
    <property type="entry name" value="DISEASERSIST"/>
</dbReference>
<dbReference type="InterPro" id="IPR058922">
    <property type="entry name" value="WHD_DRP"/>
</dbReference>
<feature type="domain" description="Disease resistance protein winged helix" evidence="8">
    <location>
        <begin position="416"/>
        <end position="481"/>
    </location>
</feature>
<comment type="similarity">
    <text evidence="1">Belongs to the disease resistance NB-LRR family.</text>
</comment>
<proteinExistence type="inferred from homology"/>
<reference evidence="9 10" key="1">
    <citation type="journal article" date="2024" name="G3 (Bethesda)">
        <title>Genome assembly of Hibiscus sabdariffa L. provides insights into metabolisms of medicinal natural products.</title>
        <authorList>
            <person name="Kim T."/>
        </authorList>
    </citation>
    <scope>NUCLEOTIDE SEQUENCE [LARGE SCALE GENOMIC DNA]</scope>
    <source>
        <strain evidence="9">TK-2024</strain>
        <tissue evidence="9">Old leaves</tissue>
    </source>
</reference>
<dbReference type="InterPro" id="IPR042197">
    <property type="entry name" value="Apaf_helical"/>
</dbReference>
<protein>
    <recommendedName>
        <fullName evidence="11">NB-ARC domain-containing protein</fullName>
    </recommendedName>
</protein>
<keyword evidence="4" id="KW-0547">Nucleotide-binding</keyword>
<evidence type="ECO:0000259" key="8">
    <source>
        <dbReference type="Pfam" id="PF23559"/>
    </source>
</evidence>
<evidence type="ECO:0000256" key="2">
    <source>
        <dbReference type="ARBA" id="ARBA00022614"/>
    </source>
</evidence>
<accession>A0ABR2FC13</accession>
<keyword evidence="10" id="KW-1185">Reference proteome</keyword>
<dbReference type="InterPro" id="IPR001611">
    <property type="entry name" value="Leu-rich_rpt"/>
</dbReference>
<dbReference type="InterPro" id="IPR002182">
    <property type="entry name" value="NB-ARC"/>
</dbReference>
<dbReference type="EMBL" id="JBBPBM010000007">
    <property type="protein sequence ID" value="KAK8575886.1"/>
    <property type="molecule type" value="Genomic_DNA"/>
</dbReference>